<keyword evidence="2" id="KW-0812">Transmembrane</keyword>
<dbReference type="Pfam" id="PF16038">
    <property type="entry name" value="TMIE"/>
    <property type="match status" value="1"/>
</dbReference>
<comment type="caution">
    <text evidence="3">The sequence shown here is derived from an EMBL/GenBank/DDBJ whole genome shotgun (WGS) entry which is preliminary data.</text>
</comment>
<dbReference type="Proteomes" id="UP001234178">
    <property type="component" value="Unassembled WGS sequence"/>
</dbReference>
<dbReference type="InterPro" id="IPR032006">
    <property type="entry name" value="TMIE"/>
</dbReference>
<feature type="region of interest" description="Disordered" evidence="1">
    <location>
        <begin position="164"/>
        <end position="184"/>
    </location>
</feature>
<name>A0ABQ9YVU9_9CRUS</name>
<proteinExistence type="predicted"/>
<feature type="transmembrane region" description="Helical" evidence="2">
    <location>
        <begin position="72"/>
        <end position="94"/>
    </location>
</feature>
<sequence length="184" mass="20550">MEARPISTYNELVNIFRVEYSVPLGVSICNPASANPMAVIDMEKVVTSTMMPANVTEEIPWVETTIAGGFRIWQVLFLSGAVLLAVVIILCCCVRIRIPRTKQEIEADFRRKQLSKRFKQELKRIRNSELDVMDLRRALDRVRADFHSDTESFCGNQSDIFTSLAQGGVGSPGEDSPLDSSGDH</sequence>
<evidence type="ECO:0000256" key="2">
    <source>
        <dbReference type="SAM" id="Phobius"/>
    </source>
</evidence>
<keyword evidence="4" id="KW-1185">Reference proteome</keyword>
<evidence type="ECO:0000313" key="4">
    <source>
        <dbReference type="Proteomes" id="UP001234178"/>
    </source>
</evidence>
<keyword evidence="2" id="KW-0472">Membrane</keyword>
<dbReference type="EMBL" id="JAOYFB010000001">
    <property type="protein sequence ID" value="KAK4004772.1"/>
    <property type="molecule type" value="Genomic_DNA"/>
</dbReference>
<evidence type="ECO:0008006" key="5">
    <source>
        <dbReference type="Google" id="ProtNLM"/>
    </source>
</evidence>
<dbReference type="PANTHER" id="PTHR28635:SF1">
    <property type="entry name" value="TRANSMEMBRANE INNER EAR EXPRESSED PROTEIN"/>
    <property type="match status" value="1"/>
</dbReference>
<evidence type="ECO:0000256" key="1">
    <source>
        <dbReference type="SAM" id="MobiDB-lite"/>
    </source>
</evidence>
<dbReference type="PANTHER" id="PTHR28635">
    <property type="entry name" value="TRANSMEMBRANE INNER EAR EXPRESSED PROTEIN"/>
    <property type="match status" value="1"/>
</dbReference>
<accession>A0ABQ9YVU9</accession>
<protein>
    <recommendedName>
        <fullName evidence="5">Transmembrane inner ear expressed protein</fullName>
    </recommendedName>
</protein>
<keyword evidence="2" id="KW-1133">Transmembrane helix</keyword>
<organism evidence="3 4">
    <name type="scientific">Daphnia magna</name>
    <dbReference type="NCBI Taxonomy" id="35525"/>
    <lineage>
        <taxon>Eukaryota</taxon>
        <taxon>Metazoa</taxon>
        <taxon>Ecdysozoa</taxon>
        <taxon>Arthropoda</taxon>
        <taxon>Crustacea</taxon>
        <taxon>Branchiopoda</taxon>
        <taxon>Diplostraca</taxon>
        <taxon>Cladocera</taxon>
        <taxon>Anomopoda</taxon>
        <taxon>Daphniidae</taxon>
        <taxon>Daphnia</taxon>
    </lineage>
</organism>
<evidence type="ECO:0000313" key="3">
    <source>
        <dbReference type="EMBL" id="KAK4004772.1"/>
    </source>
</evidence>
<reference evidence="3 4" key="1">
    <citation type="journal article" date="2023" name="Nucleic Acids Res.">
        <title>The hologenome of Daphnia magna reveals possible DNA methylation and microbiome-mediated evolution of the host genome.</title>
        <authorList>
            <person name="Chaturvedi A."/>
            <person name="Li X."/>
            <person name="Dhandapani V."/>
            <person name="Marshall H."/>
            <person name="Kissane S."/>
            <person name="Cuenca-Cambronero M."/>
            <person name="Asole G."/>
            <person name="Calvet F."/>
            <person name="Ruiz-Romero M."/>
            <person name="Marangio P."/>
            <person name="Guigo R."/>
            <person name="Rago D."/>
            <person name="Mirbahai L."/>
            <person name="Eastwood N."/>
            <person name="Colbourne J.K."/>
            <person name="Zhou J."/>
            <person name="Mallon E."/>
            <person name="Orsini L."/>
        </authorList>
    </citation>
    <scope>NUCLEOTIDE SEQUENCE [LARGE SCALE GENOMIC DNA]</scope>
    <source>
        <strain evidence="3">LRV0_1</strain>
    </source>
</reference>
<gene>
    <name evidence="3" type="ORF">OUZ56_006495</name>
</gene>